<dbReference type="PANTHER" id="PTHR30244">
    <property type="entry name" value="TRANSAMINASE"/>
    <property type="match status" value="1"/>
</dbReference>
<evidence type="ECO:0000313" key="5">
    <source>
        <dbReference type="EMBL" id="SUZ32357.1"/>
    </source>
</evidence>
<protein>
    <submittedName>
        <fullName evidence="5">dTDP-4-amino-4,6-dideoxygalactose transaminase</fullName>
        <ecNumber evidence="5">2.6.1.59</ecNumber>
    </submittedName>
</protein>
<dbReference type="Proteomes" id="UP000272908">
    <property type="component" value="Unassembled WGS sequence"/>
</dbReference>
<feature type="active site" description="Proton acceptor" evidence="2">
    <location>
        <position position="188"/>
    </location>
</feature>
<dbReference type="CDD" id="cd00616">
    <property type="entry name" value="AHBA_syn"/>
    <property type="match status" value="1"/>
</dbReference>
<gene>
    <name evidence="5" type="primary">wecE</name>
    <name evidence="5" type="ORF">ROE7235_02113</name>
</gene>
<dbReference type="GO" id="GO:0030170">
    <property type="term" value="F:pyridoxal phosphate binding"/>
    <property type="evidence" value="ECO:0007669"/>
    <property type="project" value="TreeGrafter"/>
</dbReference>
<comment type="similarity">
    <text evidence="1 4">Belongs to the DegT/DnrJ/EryC1 family.</text>
</comment>
<dbReference type="InterPro" id="IPR000653">
    <property type="entry name" value="DegT/StrS_aminotransferase"/>
</dbReference>
<dbReference type="Pfam" id="PF01041">
    <property type="entry name" value="DegT_DnrJ_EryC1"/>
    <property type="match status" value="1"/>
</dbReference>
<dbReference type="InterPro" id="IPR015421">
    <property type="entry name" value="PyrdxlP-dep_Trfase_major"/>
</dbReference>
<dbReference type="PIRSF" id="PIRSF000390">
    <property type="entry name" value="PLP_StrS"/>
    <property type="match status" value="1"/>
</dbReference>
<feature type="modified residue" description="N6-(pyridoxal phosphate)lysine" evidence="3">
    <location>
        <position position="188"/>
    </location>
</feature>
<evidence type="ECO:0000256" key="2">
    <source>
        <dbReference type="PIRSR" id="PIRSR000390-1"/>
    </source>
</evidence>
<evidence type="ECO:0000256" key="3">
    <source>
        <dbReference type="PIRSR" id="PIRSR000390-2"/>
    </source>
</evidence>
<dbReference type="NCBIfam" id="NF008687">
    <property type="entry name" value="PRK11706.1"/>
    <property type="match status" value="1"/>
</dbReference>
<keyword evidence="3 4" id="KW-0663">Pyridoxal phosphate</keyword>
<dbReference type="OrthoDB" id="9768668at2"/>
<dbReference type="RefSeq" id="WP_121095377.1">
    <property type="nucleotide sequence ID" value="NZ_UIHC01000019.1"/>
</dbReference>
<dbReference type="SUPFAM" id="SSF53383">
    <property type="entry name" value="PLP-dependent transferases"/>
    <property type="match status" value="1"/>
</dbReference>
<accession>A0A3B0MMV0</accession>
<dbReference type="InterPro" id="IPR015424">
    <property type="entry name" value="PyrdxlP-dep_Trfase"/>
</dbReference>
<dbReference type="Gene3D" id="3.40.640.10">
    <property type="entry name" value="Type I PLP-dependent aspartate aminotransferase-like (Major domain)"/>
    <property type="match status" value="1"/>
</dbReference>
<dbReference type="EC" id="2.6.1.59" evidence="5"/>
<dbReference type="Gene3D" id="3.90.1150.10">
    <property type="entry name" value="Aspartate Aminotransferase, domain 1"/>
    <property type="match status" value="1"/>
</dbReference>
<keyword evidence="5" id="KW-0808">Transferase</keyword>
<evidence type="ECO:0000256" key="1">
    <source>
        <dbReference type="ARBA" id="ARBA00037999"/>
    </source>
</evidence>
<sequence length="388" mass="41415">MTLKYPYVKSTFTQHELGLVTELMERDNMTLGFSHSALCTEEIARRLDVPQPPQRVFLTPSCTSALEVAALLSGVGPGDEVILPSYTFSSTATAFALRGATLVFVDSEPGSFNIDPEAVRAAVTPATRVVIAMHYCGVSCDMDRLSAIARDCGAMLIEDAAQAYGATAQGQAVGTRGDVATFSFHHTKNLSCGEGGALVVNNPDLCDRAAILLEKGTNRSQFFQGLVDKYSWVDLGTSGVISEIAAAVLLGQLRRADEINGARIAGWNAYHAAFAPLEQAGLIAARPHVPEGCVHNGHIYFIILPDPALRPGVIAELSRRGISAPFHYVPLHDTVAGRRFGRVSGQMVEAHRAGSCLLRLPLWPGVAEHVPEIVAEVEAAIETSEVVA</sequence>
<dbReference type="EMBL" id="UIHC01000019">
    <property type="protein sequence ID" value="SUZ32357.1"/>
    <property type="molecule type" value="Genomic_DNA"/>
</dbReference>
<dbReference type="GO" id="GO:0000271">
    <property type="term" value="P:polysaccharide biosynthetic process"/>
    <property type="evidence" value="ECO:0007669"/>
    <property type="project" value="TreeGrafter"/>
</dbReference>
<reference evidence="6" key="1">
    <citation type="submission" date="2018-08" db="EMBL/GenBank/DDBJ databases">
        <authorList>
            <person name="Rodrigo-Torres L."/>
            <person name="Arahal R. D."/>
            <person name="Lucena T."/>
        </authorList>
    </citation>
    <scope>NUCLEOTIDE SEQUENCE [LARGE SCALE GENOMIC DNA]</scope>
    <source>
        <strain evidence="6">CECT 7235</strain>
    </source>
</reference>
<dbReference type="GO" id="GO:0019180">
    <property type="term" value="F:dTDP-4-amino-4,6-dideoxygalactose transaminase activity"/>
    <property type="evidence" value="ECO:0007669"/>
    <property type="project" value="UniProtKB-EC"/>
</dbReference>
<name>A0A3B0MMV0_9RHOB</name>
<dbReference type="PANTHER" id="PTHR30244:SF34">
    <property type="entry name" value="DTDP-4-AMINO-4,6-DIDEOXYGALACTOSE TRANSAMINASE"/>
    <property type="match status" value="1"/>
</dbReference>
<keyword evidence="5" id="KW-0032">Aminotransferase</keyword>
<organism evidence="5 6">
    <name type="scientific">Roseinatronobacter ekhonensis</name>
    <dbReference type="NCBI Taxonomy" id="254356"/>
    <lineage>
        <taxon>Bacteria</taxon>
        <taxon>Pseudomonadati</taxon>
        <taxon>Pseudomonadota</taxon>
        <taxon>Alphaproteobacteria</taxon>
        <taxon>Rhodobacterales</taxon>
        <taxon>Paracoccaceae</taxon>
        <taxon>Roseinatronobacter</taxon>
    </lineage>
</organism>
<proteinExistence type="inferred from homology"/>
<evidence type="ECO:0000313" key="6">
    <source>
        <dbReference type="Proteomes" id="UP000272908"/>
    </source>
</evidence>
<dbReference type="AlphaFoldDB" id="A0A3B0MMV0"/>
<evidence type="ECO:0000256" key="4">
    <source>
        <dbReference type="RuleBase" id="RU004508"/>
    </source>
</evidence>
<keyword evidence="6" id="KW-1185">Reference proteome</keyword>
<dbReference type="InterPro" id="IPR015422">
    <property type="entry name" value="PyrdxlP-dep_Trfase_small"/>
</dbReference>